<dbReference type="EMBL" id="MLJW01000010">
    <property type="protein sequence ID" value="OIR14877.1"/>
    <property type="molecule type" value="Genomic_DNA"/>
</dbReference>
<name>A0A1J5TEX0_9ZZZZ</name>
<proteinExistence type="predicted"/>
<feature type="transmembrane region" description="Helical" evidence="1">
    <location>
        <begin position="40"/>
        <end position="60"/>
    </location>
</feature>
<keyword evidence="1" id="KW-0812">Transmembrane</keyword>
<evidence type="ECO:0000256" key="1">
    <source>
        <dbReference type="SAM" id="Phobius"/>
    </source>
</evidence>
<reference evidence="2" key="1">
    <citation type="submission" date="2016-10" db="EMBL/GenBank/DDBJ databases">
        <title>Sequence of Gallionella enrichment culture.</title>
        <authorList>
            <person name="Poehlein A."/>
            <person name="Muehling M."/>
            <person name="Daniel R."/>
        </authorList>
    </citation>
    <scope>NUCLEOTIDE SEQUENCE</scope>
</reference>
<organism evidence="2">
    <name type="scientific">mine drainage metagenome</name>
    <dbReference type="NCBI Taxonomy" id="410659"/>
    <lineage>
        <taxon>unclassified sequences</taxon>
        <taxon>metagenomes</taxon>
        <taxon>ecological metagenomes</taxon>
    </lineage>
</organism>
<gene>
    <name evidence="2" type="ORF">GALL_39930</name>
</gene>
<sequence length="295" mass="32737">MDFHGTPPSDLSLSPQDALYKLPELRRRSRWGRLRKRPTLLAFASCTLVAALVVGTYLGFRLTGNLPGQIMARRSNAAMDQLAKTPEFGAFVVVPIRDFLTRNLYIGAHPDDLIRFIRTSAAYPDISTSTYERPASDPSILIGGWRDIIAELNKRGLWAPGLTTQRNESDLWLRSYVIQRVLSIDSRTQTDADLLIGRASTANSIAIAPNIPSIPARDYIAQQRERIARITALRYRLFPGSDPQLFARNTTAVDTAVNALVASFGVDEQEFDTILYLANCSQQMRNALTSAPSTP</sequence>
<dbReference type="AlphaFoldDB" id="A0A1J5TEX0"/>
<keyword evidence="1" id="KW-1133">Transmembrane helix</keyword>
<accession>A0A1J5TEX0</accession>
<comment type="caution">
    <text evidence="2">The sequence shown here is derived from an EMBL/GenBank/DDBJ whole genome shotgun (WGS) entry which is preliminary data.</text>
</comment>
<evidence type="ECO:0000313" key="2">
    <source>
        <dbReference type="EMBL" id="OIR14877.1"/>
    </source>
</evidence>
<keyword evidence="1" id="KW-0472">Membrane</keyword>
<protein>
    <submittedName>
        <fullName evidence="2">Uncharacterized protein</fullName>
    </submittedName>
</protein>